<keyword evidence="1" id="KW-0472">Membrane</keyword>
<dbReference type="EMBL" id="JAUSTT010000044">
    <property type="protein sequence ID" value="MDQ0178432.1"/>
    <property type="molecule type" value="Genomic_DNA"/>
</dbReference>
<accession>A0ABT9WYQ2</accession>
<dbReference type="Pfam" id="PF01476">
    <property type="entry name" value="LysM"/>
    <property type="match status" value="1"/>
</dbReference>
<feature type="domain" description="LysM" evidence="2">
    <location>
        <begin position="38"/>
        <end position="89"/>
    </location>
</feature>
<feature type="transmembrane region" description="Helical" evidence="1">
    <location>
        <begin position="7"/>
        <end position="27"/>
    </location>
</feature>
<comment type="caution">
    <text evidence="3">The sequence shown here is derived from an EMBL/GenBank/DDBJ whole genome shotgun (WGS) entry which is preliminary data.</text>
</comment>
<gene>
    <name evidence="3" type="ORF">J2S08_004337</name>
</gene>
<evidence type="ECO:0000313" key="3">
    <source>
        <dbReference type="EMBL" id="MDQ0178432.1"/>
    </source>
</evidence>
<reference evidence="3 4" key="1">
    <citation type="submission" date="2023-07" db="EMBL/GenBank/DDBJ databases">
        <title>Genomic Encyclopedia of Type Strains, Phase IV (KMG-IV): sequencing the most valuable type-strain genomes for metagenomic binning, comparative biology and taxonomic classification.</title>
        <authorList>
            <person name="Goeker M."/>
        </authorList>
    </citation>
    <scope>NUCLEOTIDE SEQUENCE [LARGE SCALE GENOMIC DNA]</scope>
    <source>
        <strain evidence="3 4">DSM 23837</strain>
    </source>
</reference>
<keyword evidence="4" id="KW-1185">Reference proteome</keyword>
<sequence>MFNLWRKYSYAIIFMAISFFSGVYFIFHIEPEAAEMKQYIVVEEGDNLLSLAAQYTEDNQMTIEEFIEWVQRENQLLNDQIAAGDNLIIPVIFN</sequence>
<proteinExistence type="predicted"/>
<keyword evidence="1" id="KW-0812">Transmembrane</keyword>
<evidence type="ECO:0000313" key="4">
    <source>
        <dbReference type="Proteomes" id="UP001223586"/>
    </source>
</evidence>
<keyword evidence="1" id="KW-1133">Transmembrane helix</keyword>
<name>A0ABT9WYQ2_9BACI</name>
<organism evidence="3 4">
    <name type="scientific">Bacillus chungangensis</name>
    <dbReference type="NCBI Taxonomy" id="587633"/>
    <lineage>
        <taxon>Bacteria</taxon>
        <taxon>Bacillati</taxon>
        <taxon>Bacillota</taxon>
        <taxon>Bacilli</taxon>
        <taxon>Bacillales</taxon>
        <taxon>Bacillaceae</taxon>
        <taxon>Bacillus</taxon>
    </lineage>
</organism>
<dbReference type="RefSeq" id="WP_307233253.1">
    <property type="nucleotide sequence ID" value="NZ_JAUSTT010000044.1"/>
</dbReference>
<dbReference type="Gene3D" id="3.10.350.10">
    <property type="entry name" value="LysM domain"/>
    <property type="match status" value="1"/>
</dbReference>
<dbReference type="Proteomes" id="UP001223586">
    <property type="component" value="Unassembled WGS sequence"/>
</dbReference>
<dbReference type="InterPro" id="IPR036779">
    <property type="entry name" value="LysM_dom_sf"/>
</dbReference>
<dbReference type="InterPro" id="IPR018392">
    <property type="entry name" value="LysM"/>
</dbReference>
<evidence type="ECO:0000256" key="1">
    <source>
        <dbReference type="SAM" id="Phobius"/>
    </source>
</evidence>
<dbReference type="PROSITE" id="PS51782">
    <property type="entry name" value="LYSM"/>
    <property type="match status" value="1"/>
</dbReference>
<evidence type="ECO:0000259" key="2">
    <source>
        <dbReference type="PROSITE" id="PS51782"/>
    </source>
</evidence>
<protein>
    <submittedName>
        <fullName evidence="3">Iron-regulated membrane protein</fullName>
    </submittedName>
</protein>